<dbReference type="EMBL" id="LAZR01009131">
    <property type="protein sequence ID" value="KKM74495.1"/>
    <property type="molecule type" value="Genomic_DNA"/>
</dbReference>
<dbReference type="AlphaFoldDB" id="A0A0F9MCZ6"/>
<name>A0A0F9MCZ6_9ZZZZ</name>
<proteinExistence type="predicted"/>
<gene>
    <name evidence="2" type="ORF">LCGC14_1399750</name>
</gene>
<protein>
    <recommendedName>
        <fullName evidence="1">DUF551 domain-containing protein</fullName>
    </recommendedName>
</protein>
<sequence length="66" mass="7718">MKWISVKDRLPELHESVIIFKPGDFPDKVYVGWLSVDNKWCEEDGPDGITFPDEISYWMPLPQPPK</sequence>
<comment type="caution">
    <text evidence="2">The sequence shown here is derived from an EMBL/GenBank/DDBJ whole genome shotgun (WGS) entry which is preliminary data.</text>
</comment>
<evidence type="ECO:0000313" key="2">
    <source>
        <dbReference type="EMBL" id="KKM74495.1"/>
    </source>
</evidence>
<dbReference type="InterPro" id="IPR007539">
    <property type="entry name" value="DUF551"/>
</dbReference>
<accession>A0A0F9MCZ6</accession>
<reference evidence="2" key="1">
    <citation type="journal article" date="2015" name="Nature">
        <title>Complex archaea that bridge the gap between prokaryotes and eukaryotes.</title>
        <authorList>
            <person name="Spang A."/>
            <person name="Saw J.H."/>
            <person name="Jorgensen S.L."/>
            <person name="Zaremba-Niedzwiedzka K."/>
            <person name="Martijn J."/>
            <person name="Lind A.E."/>
            <person name="van Eijk R."/>
            <person name="Schleper C."/>
            <person name="Guy L."/>
            <person name="Ettema T.J."/>
        </authorList>
    </citation>
    <scope>NUCLEOTIDE SEQUENCE</scope>
</reference>
<feature type="domain" description="DUF551" evidence="1">
    <location>
        <begin position="2"/>
        <end position="66"/>
    </location>
</feature>
<evidence type="ECO:0000259" key="1">
    <source>
        <dbReference type="Pfam" id="PF04448"/>
    </source>
</evidence>
<organism evidence="2">
    <name type="scientific">marine sediment metagenome</name>
    <dbReference type="NCBI Taxonomy" id="412755"/>
    <lineage>
        <taxon>unclassified sequences</taxon>
        <taxon>metagenomes</taxon>
        <taxon>ecological metagenomes</taxon>
    </lineage>
</organism>
<dbReference type="Pfam" id="PF04448">
    <property type="entry name" value="DUF551"/>
    <property type="match status" value="1"/>
</dbReference>